<organism evidence="2 3">
    <name type="scientific">Thermomonospora cellulosilytica</name>
    <dbReference type="NCBI Taxonomy" id="1411118"/>
    <lineage>
        <taxon>Bacteria</taxon>
        <taxon>Bacillati</taxon>
        <taxon>Actinomycetota</taxon>
        <taxon>Actinomycetes</taxon>
        <taxon>Streptosporangiales</taxon>
        <taxon>Thermomonosporaceae</taxon>
        <taxon>Thermomonospora</taxon>
    </lineage>
</organism>
<evidence type="ECO:0008006" key="4">
    <source>
        <dbReference type="Google" id="ProtNLM"/>
    </source>
</evidence>
<dbReference type="Gene3D" id="1.10.8.350">
    <property type="entry name" value="Bacterial muramidase"/>
    <property type="match status" value="1"/>
</dbReference>
<dbReference type="SUPFAM" id="SSF53955">
    <property type="entry name" value="Lysozyme-like"/>
    <property type="match status" value="1"/>
</dbReference>
<feature type="compositionally biased region" description="Pro residues" evidence="1">
    <location>
        <begin position="187"/>
        <end position="197"/>
    </location>
</feature>
<evidence type="ECO:0000256" key="1">
    <source>
        <dbReference type="SAM" id="MobiDB-lite"/>
    </source>
</evidence>
<dbReference type="EMBL" id="JACJII010000001">
    <property type="protein sequence ID" value="MBA9005183.1"/>
    <property type="molecule type" value="Genomic_DNA"/>
</dbReference>
<name>A0A7W3N0B5_9ACTN</name>
<feature type="compositionally biased region" description="Basic residues" evidence="1">
    <location>
        <begin position="200"/>
        <end position="218"/>
    </location>
</feature>
<feature type="region of interest" description="Disordered" evidence="1">
    <location>
        <begin position="175"/>
        <end position="241"/>
    </location>
</feature>
<sequence>MTPQELEGVRTRLEEFAAEVFAPFARVDQRWWAQAYVRGCWGPVAASRWSRRRRRGVHRSRSVRVDLTEEEYAAVRDAAARERFAVSAYAGQVLVAVAQGGHAPEFVPLRELMRHLLQASGQVRRIGINLNQAVAALHSLGKPTGALRSGENHAGAGGPMQFLAATWAAYGVDANGDGRAHRAQPPDRQPPADPPPGQRRTARSRVPHGRRMGRRWRRLPGLPAQRPLVRTPRGIHRMALT</sequence>
<accession>A0A7W3N0B5</accession>
<dbReference type="AlphaFoldDB" id="A0A7W3N0B5"/>
<protein>
    <recommendedName>
        <fullName evidence="4">Transglycosylase SLT domain-containing protein</fullName>
    </recommendedName>
</protein>
<gene>
    <name evidence="2" type="ORF">HNR21_004065</name>
</gene>
<dbReference type="Proteomes" id="UP000539313">
    <property type="component" value="Unassembled WGS sequence"/>
</dbReference>
<reference evidence="2 3" key="1">
    <citation type="submission" date="2020-08" db="EMBL/GenBank/DDBJ databases">
        <title>Sequencing the genomes of 1000 actinobacteria strains.</title>
        <authorList>
            <person name="Klenk H.-P."/>
        </authorList>
    </citation>
    <scope>NUCLEOTIDE SEQUENCE [LARGE SCALE GENOMIC DNA]</scope>
    <source>
        <strain evidence="2 3">DSM 45823</strain>
    </source>
</reference>
<proteinExistence type="predicted"/>
<keyword evidence="3" id="KW-1185">Reference proteome</keyword>
<evidence type="ECO:0000313" key="2">
    <source>
        <dbReference type="EMBL" id="MBA9005183.1"/>
    </source>
</evidence>
<evidence type="ECO:0000313" key="3">
    <source>
        <dbReference type="Proteomes" id="UP000539313"/>
    </source>
</evidence>
<comment type="caution">
    <text evidence="2">The sequence shown here is derived from an EMBL/GenBank/DDBJ whole genome shotgun (WGS) entry which is preliminary data.</text>
</comment>
<dbReference type="InterPro" id="IPR023346">
    <property type="entry name" value="Lysozyme-like_dom_sf"/>
</dbReference>